<dbReference type="ExpressionAtlas" id="A0A2K2DFK1">
    <property type="expression patterns" value="baseline and differential"/>
</dbReference>
<evidence type="ECO:0000313" key="8">
    <source>
        <dbReference type="Proteomes" id="UP000008810"/>
    </source>
</evidence>
<evidence type="ECO:0000256" key="3">
    <source>
        <dbReference type="RuleBase" id="RU003718"/>
    </source>
</evidence>
<dbReference type="Gramene" id="PNT73053">
    <property type="protein sequence ID" value="PNT73053"/>
    <property type="gene ID" value="BRADI_2g52740v3"/>
</dbReference>
<feature type="compositionally biased region" description="Polar residues" evidence="5">
    <location>
        <begin position="431"/>
        <end position="445"/>
    </location>
</feature>
<proteinExistence type="inferred from homology"/>
<evidence type="ECO:0000256" key="4">
    <source>
        <dbReference type="RuleBase" id="RU362057"/>
    </source>
</evidence>
<dbReference type="GO" id="GO:0035251">
    <property type="term" value="F:UDP-glucosyltransferase activity"/>
    <property type="evidence" value="ECO:0000318"/>
    <property type="project" value="GO_Central"/>
</dbReference>
<dbReference type="PROSITE" id="PS00375">
    <property type="entry name" value="UDPGT"/>
    <property type="match status" value="1"/>
</dbReference>
<comment type="similarity">
    <text evidence="1 3">Belongs to the UDP-glycosyltransferase family.</text>
</comment>
<gene>
    <name evidence="6" type="ORF">BRADI_2g52740v3</name>
</gene>
<protein>
    <recommendedName>
        <fullName evidence="4">Glycosyltransferase</fullName>
        <ecNumber evidence="4">2.4.1.-</ecNumber>
    </recommendedName>
</protein>
<keyword evidence="2 3" id="KW-0808">Transferase</keyword>
<dbReference type="FunFam" id="3.40.50.2000:FF:000138">
    <property type="entry name" value="Glycosyltransferase"/>
    <property type="match status" value="1"/>
</dbReference>
<dbReference type="PANTHER" id="PTHR11926">
    <property type="entry name" value="GLUCOSYL/GLUCURONOSYL TRANSFERASES"/>
    <property type="match status" value="1"/>
</dbReference>
<organism evidence="6">
    <name type="scientific">Brachypodium distachyon</name>
    <name type="common">Purple false brome</name>
    <name type="synonym">Trachynia distachya</name>
    <dbReference type="NCBI Taxonomy" id="15368"/>
    <lineage>
        <taxon>Eukaryota</taxon>
        <taxon>Viridiplantae</taxon>
        <taxon>Streptophyta</taxon>
        <taxon>Embryophyta</taxon>
        <taxon>Tracheophyta</taxon>
        <taxon>Spermatophyta</taxon>
        <taxon>Magnoliopsida</taxon>
        <taxon>Liliopsida</taxon>
        <taxon>Poales</taxon>
        <taxon>Poaceae</taxon>
        <taxon>BOP clade</taxon>
        <taxon>Pooideae</taxon>
        <taxon>Stipodae</taxon>
        <taxon>Brachypodieae</taxon>
        <taxon>Brachypodium</taxon>
    </lineage>
</organism>
<evidence type="ECO:0000256" key="2">
    <source>
        <dbReference type="ARBA" id="ARBA00022679"/>
    </source>
</evidence>
<dbReference type="InterPro" id="IPR002213">
    <property type="entry name" value="UDP_glucos_trans"/>
</dbReference>
<keyword evidence="3" id="KW-0328">Glycosyltransferase</keyword>
<evidence type="ECO:0000313" key="6">
    <source>
        <dbReference type="EMBL" id="PNT73053.1"/>
    </source>
</evidence>
<dbReference type="EnsemblPlants" id="PNT73053">
    <property type="protein sequence ID" value="PNT73053"/>
    <property type="gene ID" value="BRADI_2g52740v3"/>
</dbReference>
<dbReference type="PANTHER" id="PTHR11926:SF1395">
    <property type="entry name" value="GLYCOSYLTRANSFERASE"/>
    <property type="match status" value="1"/>
</dbReference>
<dbReference type="Proteomes" id="UP000008810">
    <property type="component" value="Chromosome 2"/>
</dbReference>
<dbReference type="EMBL" id="CM000881">
    <property type="protein sequence ID" value="PNT73053.1"/>
    <property type="molecule type" value="Genomic_DNA"/>
</dbReference>
<reference evidence="7" key="3">
    <citation type="submission" date="2018-08" db="UniProtKB">
        <authorList>
            <consortium name="EnsemblPlants"/>
        </authorList>
    </citation>
    <scope>IDENTIFICATION</scope>
    <source>
        <strain evidence="7">cv. Bd21</strain>
    </source>
</reference>
<dbReference type="Pfam" id="PF00201">
    <property type="entry name" value="UDPGT"/>
    <property type="match status" value="1"/>
</dbReference>
<reference evidence="6" key="2">
    <citation type="submission" date="2017-06" db="EMBL/GenBank/DDBJ databases">
        <title>WGS assembly of Brachypodium distachyon.</title>
        <authorList>
            <consortium name="The International Brachypodium Initiative"/>
            <person name="Lucas S."/>
            <person name="Harmon-Smith M."/>
            <person name="Lail K."/>
            <person name="Tice H."/>
            <person name="Grimwood J."/>
            <person name="Bruce D."/>
            <person name="Barry K."/>
            <person name="Shu S."/>
            <person name="Lindquist E."/>
            <person name="Wang M."/>
            <person name="Pitluck S."/>
            <person name="Vogel J.P."/>
            <person name="Garvin D.F."/>
            <person name="Mockler T.C."/>
            <person name="Schmutz J."/>
            <person name="Rokhsar D."/>
            <person name="Bevan M.W."/>
        </authorList>
    </citation>
    <scope>NUCLEOTIDE SEQUENCE</scope>
    <source>
        <strain evidence="6">Bd21</strain>
    </source>
</reference>
<dbReference type="InterPro" id="IPR035595">
    <property type="entry name" value="UDP_glycos_trans_CS"/>
</dbReference>
<reference evidence="6 7" key="1">
    <citation type="journal article" date="2010" name="Nature">
        <title>Genome sequencing and analysis of the model grass Brachypodium distachyon.</title>
        <authorList>
            <consortium name="International Brachypodium Initiative"/>
        </authorList>
    </citation>
    <scope>NUCLEOTIDE SEQUENCE [LARGE SCALE GENOMIC DNA]</scope>
    <source>
        <strain evidence="6 7">Bd21</strain>
    </source>
</reference>
<dbReference type="Gene3D" id="3.40.50.2000">
    <property type="entry name" value="Glycogen Phosphorylase B"/>
    <property type="match status" value="2"/>
</dbReference>
<keyword evidence="8" id="KW-1185">Reference proteome</keyword>
<dbReference type="CDD" id="cd03784">
    <property type="entry name" value="GT1_Gtf-like"/>
    <property type="match status" value="1"/>
</dbReference>
<evidence type="ECO:0000256" key="5">
    <source>
        <dbReference type="SAM" id="MobiDB-lite"/>
    </source>
</evidence>
<dbReference type="SUPFAM" id="SSF53756">
    <property type="entry name" value="UDP-Glycosyltransferase/glycogen phosphorylase"/>
    <property type="match status" value="1"/>
</dbReference>
<dbReference type="AlphaFoldDB" id="A0A2K2DFK1"/>
<accession>A0A2K2DFK1</accession>
<feature type="region of interest" description="Disordered" evidence="5">
    <location>
        <begin position="421"/>
        <end position="445"/>
    </location>
</feature>
<dbReference type="InParanoid" id="A0A2K2DFK1"/>
<evidence type="ECO:0000313" key="7">
    <source>
        <dbReference type="EnsemblPlants" id="PNT73053"/>
    </source>
</evidence>
<sequence length="465" mass="50761">MATATARHVVAVPFPGRGHINPMLAVCRQLVAAADGALAVTVVVTEEWRGLLASAPLPDRVRFATIPNVIPSEHGRGADHAGFIEAVHAKMAGALDRLLDRLELDLGRTPDAILADTYLTWGVAAGARKGIPVCSLWTQPATFFLALYHSDRWPPLDGRASEEELSIKSLEEYVPGLSSVRLSDIKIFRSWARPMEITEEVFAHARKAHCVLLTSFHELEPSAINRMAESLPCPVYPIGPSVPQHMPLEGSKIHEEEEHRSWLDAQPENSVLYVSFGSFVSMAPAQLEEIAMGIRDSGVRFFWVARDKAPDVRRMCGGGDKGGLAVLWCDQQKVLCHPSVGGFLSHCGWNSLLEAVRAGVPLLAFPVGWDQLVNARIVADEWKVGINLREQRREDGVVSRAAISAAAAKLMDLDRGASQEMRRRAGELRQASRSAVQEGGSSHRSLSNFVQDLMEGRLGAAETSQ</sequence>
<name>A0A2K2DFK1_BRADI</name>
<evidence type="ECO:0000256" key="1">
    <source>
        <dbReference type="ARBA" id="ARBA00009995"/>
    </source>
</evidence>
<dbReference type="EC" id="2.4.1.-" evidence="4"/>
<dbReference type="FunCoup" id="A0A2K2DFK1">
    <property type="interactions" value="20"/>
</dbReference>
<dbReference type="OrthoDB" id="5835829at2759"/>